<dbReference type="AlphaFoldDB" id="K9TN43"/>
<evidence type="ECO:0000256" key="6">
    <source>
        <dbReference type="PROSITE-ProRule" id="PRU10141"/>
    </source>
</evidence>
<evidence type="ECO:0000256" key="3">
    <source>
        <dbReference type="ARBA" id="ARBA00022777"/>
    </source>
</evidence>
<reference evidence="8 9" key="1">
    <citation type="submission" date="2012-06" db="EMBL/GenBank/DDBJ databases">
        <title>Finished chromosome of genome of Oscillatoria acuminata PCC 6304.</title>
        <authorList>
            <consortium name="US DOE Joint Genome Institute"/>
            <person name="Gugger M."/>
            <person name="Coursin T."/>
            <person name="Rippka R."/>
            <person name="Tandeau De Marsac N."/>
            <person name="Huntemann M."/>
            <person name="Wei C.-L."/>
            <person name="Han J."/>
            <person name="Detter J.C."/>
            <person name="Han C."/>
            <person name="Tapia R."/>
            <person name="Davenport K."/>
            <person name="Daligault H."/>
            <person name="Erkkila T."/>
            <person name="Gu W."/>
            <person name="Munk A.C.C."/>
            <person name="Teshima H."/>
            <person name="Xu Y."/>
            <person name="Chain P."/>
            <person name="Chen A."/>
            <person name="Krypides N."/>
            <person name="Mavromatis K."/>
            <person name="Markowitz V."/>
            <person name="Szeto E."/>
            <person name="Ivanova N."/>
            <person name="Mikhailova N."/>
            <person name="Ovchinnikova G."/>
            <person name="Pagani I."/>
            <person name="Pati A."/>
            <person name="Goodwin L."/>
            <person name="Peters L."/>
            <person name="Pitluck S."/>
            <person name="Woyke T."/>
            <person name="Kerfeld C."/>
        </authorList>
    </citation>
    <scope>NUCLEOTIDE SEQUENCE [LARGE SCALE GENOMIC DNA]</scope>
    <source>
        <strain evidence="8 9">PCC 6304</strain>
    </source>
</reference>
<feature type="domain" description="Protein kinase" evidence="7">
    <location>
        <begin position="52"/>
        <end position="323"/>
    </location>
</feature>
<dbReference type="Gene3D" id="1.10.510.10">
    <property type="entry name" value="Transferase(Phosphotransferase) domain 1"/>
    <property type="match status" value="1"/>
</dbReference>
<dbReference type="Proteomes" id="UP000010367">
    <property type="component" value="Chromosome"/>
</dbReference>
<feature type="repeat" description="TPR" evidence="5">
    <location>
        <begin position="606"/>
        <end position="639"/>
    </location>
</feature>
<protein>
    <submittedName>
        <fullName evidence="8">Tetratricopeptide repeat protein,protein kinase family protein</fullName>
    </submittedName>
</protein>
<keyword evidence="1" id="KW-0808">Transferase</keyword>
<evidence type="ECO:0000256" key="5">
    <source>
        <dbReference type="PROSITE-ProRule" id="PRU00339"/>
    </source>
</evidence>
<dbReference type="HOGENOM" id="CLU_407636_0_0_3"/>
<dbReference type="PATRIC" id="fig|56110.3.peg.5189"/>
<name>K9TN43_9CYAN</name>
<dbReference type="OrthoDB" id="581647at2"/>
<accession>K9TN43</accession>
<dbReference type="RefSeq" id="WP_015150427.1">
    <property type="nucleotide sequence ID" value="NC_019693.1"/>
</dbReference>
<evidence type="ECO:0000256" key="4">
    <source>
        <dbReference type="ARBA" id="ARBA00022840"/>
    </source>
</evidence>
<evidence type="ECO:0000313" key="8">
    <source>
        <dbReference type="EMBL" id="AFY83803.1"/>
    </source>
</evidence>
<dbReference type="InterPro" id="IPR011990">
    <property type="entry name" value="TPR-like_helical_dom_sf"/>
</dbReference>
<dbReference type="Pfam" id="PF13181">
    <property type="entry name" value="TPR_8"/>
    <property type="match status" value="1"/>
</dbReference>
<dbReference type="SMART" id="SM00220">
    <property type="entry name" value="S_TKc"/>
    <property type="match status" value="1"/>
</dbReference>
<dbReference type="PROSITE" id="PS50005">
    <property type="entry name" value="TPR"/>
    <property type="match status" value="2"/>
</dbReference>
<dbReference type="PROSITE" id="PS00108">
    <property type="entry name" value="PROTEIN_KINASE_ST"/>
    <property type="match status" value="1"/>
</dbReference>
<dbReference type="InParanoid" id="K9TN43"/>
<keyword evidence="4 6" id="KW-0067">ATP-binding</keyword>
<dbReference type="PROSITE" id="PS00107">
    <property type="entry name" value="PROTEIN_KINASE_ATP"/>
    <property type="match status" value="1"/>
</dbReference>
<dbReference type="STRING" id="56110.Oscil6304_4277"/>
<gene>
    <name evidence="8" type="ORF">Oscil6304_4277</name>
</gene>
<dbReference type="InterPro" id="IPR008271">
    <property type="entry name" value="Ser/Thr_kinase_AS"/>
</dbReference>
<dbReference type="Pfam" id="PF13431">
    <property type="entry name" value="TPR_17"/>
    <property type="match status" value="1"/>
</dbReference>
<dbReference type="PANTHER" id="PTHR43289:SF34">
    <property type="entry name" value="SERINE_THREONINE-PROTEIN KINASE YBDM-RELATED"/>
    <property type="match status" value="1"/>
</dbReference>
<dbReference type="InterPro" id="IPR000719">
    <property type="entry name" value="Prot_kinase_dom"/>
</dbReference>
<dbReference type="InterPro" id="IPR019734">
    <property type="entry name" value="TPR_rpt"/>
</dbReference>
<dbReference type="KEGG" id="oac:Oscil6304_4277"/>
<dbReference type="EMBL" id="CP003607">
    <property type="protein sequence ID" value="AFY83803.1"/>
    <property type="molecule type" value="Genomic_DNA"/>
</dbReference>
<organism evidence="8 9">
    <name type="scientific">Oscillatoria acuminata PCC 6304</name>
    <dbReference type="NCBI Taxonomy" id="56110"/>
    <lineage>
        <taxon>Bacteria</taxon>
        <taxon>Bacillati</taxon>
        <taxon>Cyanobacteriota</taxon>
        <taxon>Cyanophyceae</taxon>
        <taxon>Oscillatoriophycideae</taxon>
        <taxon>Oscillatoriales</taxon>
        <taxon>Oscillatoriaceae</taxon>
        <taxon>Oscillatoria</taxon>
    </lineage>
</organism>
<dbReference type="eggNOG" id="COG0457">
    <property type="taxonomic scope" value="Bacteria"/>
</dbReference>
<feature type="repeat" description="TPR" evidence="5">
    <location>
        <begin position="572"/>
        <end position="605"/>
    </location>
</feature>
<dbReference type="Pfam" id="PF00069">
    <property type="entry name" value="Pkinase"/>
    <property type="match status" value="1"/>
</dbReference>
<evidence type="ECO:0000256" key="1">
    <source>
        <dbReference type="ARBA" id="ARBA00022679"/>
    </source>
</evidence>
<proteinExistence type="predicted"/>
<evidence type="ECO:0000313" key="9">
    <source>
        <dbReference type="Proteomes" id="UP000010367"/>
    </source>
</evidence>
<keyword evidence="2 6" id="KW-0547">Nucleotide-binding</keyword>
<sequence length="700" mass="78582">MSIQCDTCLFENPEGSITCISCGAPLNLTQDSSTAESLLHLPSGTLLNQNKYRVEKTLGQGGFGVTYKGLDLVDGKEVAIKELFPDKSSRRGTSILWSNVISPKDQREQLDKFKIEAQYLSRCVHPNIVRIFDWFEQNNTAYIVMDFVKGKPLSDVIKAENKLAEDKAIQYFLQLTEALKLVHANNLLHRDIKPENIIINDTDLPVLIDFGNAREFIANKTQNMTEIGTVAYAPLEQNIPTGRRGPSLDFYSLGASMYETISGQLPEPATQRALSDTLIPPRKLVPSISPILEKVILTCLRMRAEDRFQTADELINALNGKFVSPSQRRSQQLVSQGKLAEAAQSYEKCLNNEPTNGEAAVELALVLTHINDGKAEKAALQAIQLLPNDGRGYGVLGLIQCRKNKWSDALKNLQQAANLSGQEAWIQANLAWALGKVGKWQEAETAVGRSLQLDPNLTFALGLQAWIYLNQQQWKSAIRASRQSLFKLKQVNPQGDLDLQNWVYPCLTIALEKAVITKQAQDVERCLQEFTTQLPKSSFAWGFLGWKYASEGRFNEAISSGQKALQQSNSAIWIYFNLGITYEHNNNIQDAVKIYKNCLSINQSQALVLFRLGTLLGQEKDWQTAKSHLQKAIKIEPNRAEFYHNLGWVLLNLNKTNNQVPGIFREIMRAYRQALNLYQSQNDQEYARLISSFQKAGINI</sequence>
<dbReference type="SUPFAM" id="SSF48452">
    <property type="entry name" value="TPR-like"/>
    <property type="match status" value="2"/>
</dbReference>
<dbReference type="InterPro" id="IPR011009">
    <property type="entry name" value="Kinase-like_dom_sf"/>
</dbReference>
<dbReference type="Gene3D" id="1.25.40.10">
    <property type="entry name" value="Tetratricopeptide repeat domain"/>
    <property type="match status" value="3"/>
</dbReference>
<dbReference type="InterPro" id="IPR017441">
    <property type="entry name" value="Protein_kinase_ATP_BS"/>
</dbReference>
<keyword evidence="5" id="KW-0802">TPR repeat</keyword>
<dbReference type="CDD" id="cd14014">
    <property type="entry name" value="STKc_PknB_like"/>
    <property type="match status" value="1"/>
</dbReference>
<evidence type="ECO:0000259" key="7">
    <source>
        <dbReference type="PROSITE" id="PS50011"/>
    </source>
</evidence>
<dbReference type="eggNOG" id="COG0515">
    <property type="taxonomic scope" value="Bacteria"/>
</dbReference>
<dbReference type="GO" id="GO:0005524">
    <property type="term" value="F:ATP binding"/>
    <property type="evidence" value="ECO:0007669"/>
    <property type="project" value="UniProtKB-UniRule"/>
</dbReference>
<dbReference type="SUPFAM" id="SSF56112">
    <property type="entry name" value="Protein kinase-like (PK-like)"/>
    <property type="match status" value="1"/>
</dbReference>
<evidence type="ECO:0000256" key="2">
    <source>
        <dbReference type="ARBA" id="ARBA00022741"/>
    </source>
</evidence>
<feature type="binding site" evidence="6">
    <location>
        <position position="81"/>
    </location>
    <ligand>
        <name>ATP</name>
        <dbReference type="ChEBI" id="CHEBI:30616"/>
    </ligand>
</feature>
<dbReference type="Gene3D" id="3.30.200.20">
    <property type="entry name" value="Phosphorylase Kinase, domain 1"/>
    <property type="match status" value="1"/>
</dbReference>
<dbReference type="PANTHER" id="PTHR43289">
    <property type="entry name" value="MITOGEN-ACTIVATED PROTEIN KINASE KINASE KINASE 20-RELATED"/>
    <property type="match status" value="1"/>
</dbReference>
<dbReference type="PROSITE" id="PS50011">
    <property type="entry name" value="PROTEIN_KINASE_DOM"/>
    <property type="match status" value="1"/>
</dbReference>
<keyword evidence="3 8" id="KW-0418">Kinase</keyword>
<dbReference type="GO" id="GO:0004674">
    <property type="term" value="F:protein serine/threonine kinase activity"/>
    <property type="evidence" value="ECO:0007669"/>
    <property type="project" value="TreeGrafter"/>
</dbReference>
<dbReference type="SMART" id="SM00028">
    <property type="entry name" value="TPR"/>
    <property type="match status" value="7"/>
</dbReference>
<keyword evidence="9" id="KW-1185">Reference proteome</keyword>